<evidence type="ECO:0000313" key="2">
    <source>
        <dbReference type="Proteomes" id="UP000265520"/>
    </source>
</evidence>
<name>A0A392SG35_9FABA</name>
<comment type="caution">
    <text evidence="1">The sequence shown here is derived from an EMBL/GenBank/DDBJ whole genome shotgun (WGS) entry which is preliminary data.</text>
</comment>
<dbReference type="Proteomes" id="UP000265520">
    <property type="component" value="Unassembled WGS sequence"/>
</dbReference>
<protein>
    <submittedName>
        <fullName evidence="1">Uncharacterized protein</fullName>
    </submittedName>
</protein>
<dbReference type="AlphaFoldDB" id="A0A392SG35"/>
<dbReference type="EMBL" id="LXQA010371353">
    <property type="protein sequence ID" value="MCI47357.1"/>
    <property type="molecule type" value="Genomic_DNA"/>
</dbReference>
<sequence>MKFVQELVDSWNRKPVLHRDGVEGAIIDAKPPRTILLTDQQNRGRERTGARA</sequence>
<organism evidence="1 2">
    <name type="scientific">Trifolium medium</name>
    <dbReference type="NCBI Taxonomy" id="97028"/>
    <lineage>
        <taxon>Eukaryota</taxon>
        <taxon>Viridiplantae</taxon>
        <taxon>Streptophyta</taxon>
        <taxon>Embryophyta</taxon>
        <taxon>Tracheophyta</taxon>
        <taxon>Spermatophyta</taxon>
        <taxon>Magnoliopsida</taxon>
        <taxon>eudicotyledons</taxon>
        <taxon>Gunneridae</taxon>
        <taxon>Pentapetalae</taxon>
        <taxon>rosids</taxon>
        <taxon>fabids</taxon>
        <taxon>Fabales</taxon>
        <taxon>Fabaceae</taxon>
        <taxon>Papilionoideae</taxon>
        <taxon>50 kb inversion clade</taxon>
        <taxon>NPAAA clade</taxon>
        <taxon>Hologalegina</taxon>
        <taxon>IRL clade</taxon>
        <taxon>Trifolieae</taxon>
        <taxon>Trifolium</taxon>
    </lineage>
</organism>
<reference evidence="1 2" key="1">
    <citation type="journal article" date="2018" name="Front. Plant Sci.">
        <title>Red Clover (Trifolium pratense) and Zigzag Clover (T. medium) - A Picture of Genomic Similarities and Differences.</title>
        <authorList>
            <person name="Dluhosova J."/>
            <person name="Istvanek J."/>
            <person name="Nedelnik J."/>
            <person name="Repkova J."/>
        </authorList>
    </citation>
    <scope>NUCLEOTIDE SEQUENCE [LARGE SCALE GENOMIC DNA]</scope>
    <source>
        <strain evidence="2">cv. 10/8</strain>
        <tissue evidence="1">Leaf</tissue>
    </source>
</reference>
<evidence type="ECO:0000313" key="1">
    <source>
        <dbReference type="EMBL" id="MCI47357.1"/>
    </source>
</evidence>
<keyword evidence="2" id="KW-1185">Reference proteome</keyword>
<accession>A0A392SG35</accession>
<proteinExistence type="predicted"/>
<feature type="non-terminal residue" evidence="1">
    <location>
        <position position="52"/>
    </location>
</feature>